<gene>
    <name evidence="2" type="ORF">GAK33_03717</name>
</gene>
<organism evidence="2 3">
    <name type="scientific">Burkholderia lata (strain ATCC 17760 / DSM 23089 / LMG 22485 / NCIMB 9086 / R18194 / 383)</name>
    <dbReference type="NCBI Taxonomy" id="482957"/>
    <lineage>
        <taxon>Bacteria</taxon>
        <taxon>Pseudomonadati</taxon>
        <taxon>Pseudomonadota</taxon>
        <taxon>Betaproteobacteria</taxon>
        <taxon>Burkholderiales</taxon>
        <taxon>Burkholderiaceae</taxon>
        <taxon>Burkholderia</taxon>
        <taxon>Burkholderia cepacia complex</taxon>
    </lineage>
</organism>
<reference evidence="3" key="1">
    <citation type="journal article" date="2020" name="MBio">
        <title>Horizontal gene transfer to a defensive symbiont with a reduced genome amongst a multipartite beetle microbiome.</title>
        <authorList>
            <person name="Waterworth S.C."/>
            <person name="Florez L.V."/>
            <person name="Rees E.R."/>
            <person name="Hertweck C."/>
            <person name="Kaltenpoth M."/>
            <person name="Kwan J.C."/>
        </authorList>
    </citation>
    <scope>NUCLEOTIDE SEQUENCE [LARGE SCALE GENOMIC DNA]</scope>
</reference>
<proteinExistence type="predicted"/>
<dbReference type="Proteomes" id="UP000467522">
    <property type="component" value="Unassembled WGS sequence"/>
</dbReference>
<accession>A0A833PMU6</accession>
<comment type="caution">
    <text evidence="2">The sequence shown here is derived from an EMBL/GenBank/DDBJ whole genome shotgun (WGS) entry which is preliminary data.</text>
</comment>
<dbReference type="EMBL" id="WNDV01000011">
    <property type="protein sequence ID" value="KAF1036675.1"/>
    <property type="molecule type" value="Genomic_DNA"/>
</dbReference>
<evidence type="ECO:0000313" key="2">
    <source>
        <dbReference type="EMBL" id="KAF1036675.1"/>
    </source>
</evidence>
<name>A0A833PMU6_BURL3</name>
<protein>
    <submittedName>
        <fullName evidence="2">Uncharacterized protein</fullName>
    </submittedName>
</protein>
<sequence>MPQATAPMPFHIQLDGAPCSLVGKSQARKPRSANASPPRTRPDIGSMAVRAGPILALARIASVTLAGRLAVSAGGAVGVVMTVQAGSLMTAYHEHTTPAGATPPLPLACGTVRTIEPVSAGR</sequence>
<feature type="region of interest" description="Disordered" evidence="1">
    <location>
        <begin position="21"/>
        <end position="45"/>
    </location>
</feature>
<dbReference type="AlphaFoldDB" id="A0A833PMU6"/>
<evidence type="ECO:0000256" key="1">
    <source>
        <dbReference type="SAM" id="MobiDB-lite"/>
    </source>
</evidence>
<evidence type="ECO:0000313" key="3">
    <source>
        <dbReference type="Proteomes" id="UP000467522"/>
    </source>
</evidence>